<dbReference type="InterPro" id="IPR003680">
    <property type="entry name" value="Flavodoxin_fold"/>
</dbReference>
<dbReference type="EMBL" id="JBHSNL010000001">
    <property type="protein sequence ID" value="MFC5543597.1"/>
    <property type="molecule type" value="Genomic_DNA"/>
</dbReference>
<feature type="domain" description="Flavodoxin-like fold" evidence="5">
    <location>
        <begin position="3"/>
        <end position="191"/>
    </location>
</feature>
<keyword evidence="7" id="KW-1185">Reference proteome</keyword>
<dbReference type="SUPFAM" id="SSF52218">
    <property type="entry name" value="Flavoproteins"/>
    <property type="match status" value="1"/>
</dbReference>
<dbReference type="Proteomes" id="UP001596055">
    <property type="component" value="Unassembled WGS sequence"/>
</dbReference>
<evidence type="ECO:0000313" key="6">
    <source>
        <dbReference type="EMBL" id="MFC5543597.1"/>
    </source>
</evidence>
<dbReference type="EC" id="1.-.-.-" evidence="6"/>
<dbReference type="PANTHER" id="PTHR46305">
    <property type="match status" value="1"/>
</dbReference>
<dbReference type="InterPro" id="IPR029039">
    <property type="entry name" value="Flavoprotein-like_sf"/>
</dbReference>
<organism evidence="6 7">
    <name type="scientific">Marinobacter koreensis</name>
    <dbReference type="NCBI Taxonomy" id="335974"/>
    <lineage>
        <taxon>Bacteria</taxon>
        <taxon>Pseudomonadati</taxon>
        <taxon>Pseudomonadota</taxon>
        <taxon>Gammaproteobacteria</taxon>
        <taxon>Pseudomonadales</taxon>
        <taxon>Marinobacteraceae</taxon>
        <taxon>Marinobacter</taxon>
    </lineage>
</organism>
<keyword evidence="6" id="KW-0560">Oxidoreductase</keyword>
<reference evidence="7" key="1">
    <citation type="journal article" date="2019" name="Int. J. Syst. Evol. Microbiol.">
        <title>The Global Catalogue of Microorganisms (GCM) 10K type strain sequencing project: providing services to taxonomists for standard genome sequencing and annotation.</title>
        <authorList>
            <consortium name="The Broad Institute Genomics Platform"/>
            <consortium name="The Broad Institute Genome Sequencing Center for Infectious Disease"/>
            <person name="Wu L."/>
            <person name="Ma J."/>
        </authorList>
    </citation>
    <scope>NUCLEOTIDE SEQUENCE [LARGE SCALE GENOMIC DNA]</scope>
    <source>
        <strain evidence="7">CGMCC 4.1799</strain>
    </source>
</reference>
<evidence type="ECO:0000313" key="7">
    <source>
        <dbReference type="Proteomes" id="UP001596055"/>
    </source>
</evidence>
<protein>
    <submittedName>
        <fullName evidence="6">NAD(P)H-dependent oxidoreductase</fullName>
        <ecNumber evidence="6">1.-.-.-</ecNumber>
    </submittedName>
</protein>
<name>A0ABW0RFM7_9GAMM</name>
<keyword evidence="2" id="KW-0285">Flavoprotein</keyword>
<dbReference type="RefSeq" id="WP_248157287.1">
    <property type="nucleotide sequence ID" value="NZ_JAKZAJ010000003.1"/>
</dbReference>
<dbReference type="Pfam" id="PF02525">
    <property type="entry name" value="Flavodoxin_2"/>
    <property type="match status" value="1"/>
</dbReference>
<evidence type="ECO:0000256" key="1">
    <source>
        <dbReference type="ARBA" id="ARBA00001974"/>
    </source>
</evidence>
<evidence type="ECO:0000256" key="2">
    <source>
        <dbReference type="ARBA" id="ARBA00022630"/>
    </source>
</evidence>
<evidence type="ECO:0000259" key="5">
    <source>
        <dbReference type="Pfam" id="PF02525"/>
    </source>
</evidence>
<evidence type="ECO:0000256" key="3">
    <source>
        <dbReference type="ARBA" id="ARBA00022827"/>
    </source>
</evidence>
<dbReference type="GO" id="GO:0016491">
    <property type="term" value="F:oxidoreductase activity"/>
    <property type="evidence" value="ECO:0007669"/>
    <property type="project" value="UniProtKB-KW"/>
</dbReference>
<proteinExistence type="inferred from homology"/>
<dbReference type="Gene3D" id="3.40.50.360">
    <property type="match status" value="1"/>
</dbReference>
<evidence type="ECO:0000256" key="4">
    <source>
        <dbReference type="ARBA" id="ARBA00037981"/>
    </source>
</evidence>
<comment type="similarity">
    <text evidence="4">Belongs to the oxidoreductase MdaB family.</text>
</comment>
<sequence>MSNILIINAHHHYSFSEGKLNGTLVQMADELLTAKGHQTRIVDVDKGWDVEQELANHQWADIILLQTPVNWMGVPWTFKKYMDEVYTAGMGGALCNGDGRKQDAPKANYGSGGTMDGKQYLISLTFNAPEEAFNDPEEYLFQGRGVDDLLFPMHMNFRFFGMTALDTFACYDVMKNPQIESDFQRFQAHLENQIRD</sequence>
<comment type="cofactor">
    <cofactor evidence="1">
        <name>FAD</name>
        <dbReference type="ChEBI" id="CHEBI:57692"/>
    </cofactor>
</comment>
<dbReference type="PANTHER" id="PTHR46305:SF3">
    <property type="entry name" value="NADPH:QUINONE OXIDOREDUCTASE MDAB"/>
    <property type="match status" value="1"/>
</dbReference>
<comment type="caution">
    <text evidence="6">The sequence shown here is derived from an EMBL/GenBank/DDBJ whole genome shotgun (WGS) entry which is preliminary data.</text>
</comment>
<gene>
    <name evidence="6" type="ORF">ACFPQA_00880</name>
</gene>
<dbReference type="InterPro" id="IPR052397">
    <property type="entry name" value="NADPH-QR_MdaB"/>
</dbReference>
<keyword evidence="3" id="KW-0274">FAD</keyword>
<accession>A0ABW0RFM7</accession>